<dbReference type="GO" id="GO:0016020">
    <property type="term" value="C:membrane"/>
    <property type="evidence" value="ECO:0007669"/>
    <property type="project" value="UniProtKB-SubCell"/>
</dbReference>
<dbReference type="GO" id="GO:0005085">
    <property type="term" value="F:guanyl-nucleotide exchange factor activity"/>
    <property type="evidence" value="ECO:0007669"/>
    <property type="project" value="UniProtKB-KW"/>
</dbReference>
<reference evidence="11" key="1">
    <citation type="journal article" date="2013" name="Nature">
        <title>Draft genome of the wheat A-genome progenitor Triticum urartu.</title>
        <authorList>
            <person name="Ling H.Q."/>
            <person name="Zhao S."/>
            <person name="Liu D."/>
            <person name="Wang J."/>
            <person name="Sun H."/>
            <person name="Zhang C."/>
            <person name="Fan H."/>
            <person name="Li D."/>
            <person name="Dong L."/>
            <person name="Tao Y."/>
            <person name="Gao C."/>
            <person name="Wu H."/>
            <person name="Li Y."/>
            <person name="Cui Y."/>
            <person name="Guo X."/>
            <person name="Zheng S."/>
            <person name="Wang B."/>
            <person name="Yu K."/>
            <person name="Liang Q."/>
            <person name="Yang W."/>
            <person name="Lou X."/>
            <person name="Chen J."/>
            <person name="Feng M."/>
            <person name="Jian J."/>
            <person name="Zhang X."/>
            <person name="Luo G."/>
            <person name="Jiang Y."/>
            <person name="Liu J."/>
            <person name="Wang Z."/>
            <person name="Sha Y."/>
            <person name="Zhang B."/>
            <person name="Wu H."/>
            <person name="Tang D."/>
            <person name="Shen Q."/>
            <person name="Xue P."/>
            <person name="Zou S."/>
            <person name="Wang X."/>
            <person name="Liu X."/>
            <person name="Wang F."/>
            <person name="Yang Y."/>
            <person name="An X."/>
            <person name="Dong Z."/>
            <person name="Zhang K."/>
            <person name="Zhang X."/>
            <person name="Luo M.C."/>
            <person name="Dvorak J."/>
            <person name="Tong Y."/>
            <person name="Wang J."/>
            <person name="Yang H."/>
            <person name="Li Z."/>
            <person name="Wang D."/>
            <person name="Zhang A."/>
            <person name="Wang J."/>
        </authorList>
    </citation>
    <scope>NUCLEOTIDE SEQUENCE</scope>
</reference>
<dbReference type="GO" id="GO:0005829">
    <property type="term" value="C:cytosol"/>
    <property type="evidence" value="ECO:0007669"/>
    <property type="project" value="UniProtKB-SubCell"/>
</dbReference>
<dbReference type="FunFam" id="1.10.220.20:FF:000005">
    <property type="entry name" value="ARF guanine-nucleotide exchange factor GNOM"/>
    <property type="match status" value="1"/>
</dbReference>
<dbReference type="Pfam" id="PF13456">
    <property type="entry name" value="RVT_3"/>
    <property type="match status" value="1"/>
</dbReference>
<evidence type="ECO:0000256" key="4">
    <source>
        <dbReference type="ARBA" id="ARBA00022448"/>
    </source>
</evidence>
<dbReference type="InterPro" id="IPR023394">
    <property type="entry name" value="Sec7_C_sf"/>
</dbReference>
<dbReference type="InterPro" id="IPR035999">
    <property type="entry name" value="Sec7_dom_sf"/>
</dbReference>
<dbReference type="GO" id="GO:0015031">
    <property type="term" value="P:protein transport"/>
    <property type="evidence" value="ECO:0007669"/>
    <property type="project" value="UniProtKB-KW"/>
</dbReference>
<dbReference type="PANTHER" id="PTHR10663:SF351">
    <property type="entry name" value="SEC7 DOMAIN-CONTAINING PROTEIN"/>
    <property type="match status" value="1"/>
</dbReference>
<organism evidence="11">
    <name type="scientific">Triticum urartu</name>
    <name type="common">Red wild einkorn</name>
    <name type="synonym">Crithodium urartu</name>
    <dbReference type="NCBI Taxonomy" id="4572"/>
    <lineage>
        <taxon>Eukaryota</taxon>
        <taxon>Viridiplantae</taxon>
        <taxon>Streptophyta</taxon>
        <taxon>Embryophyta</taxon>
        <taxon>Tracheophyta</taxon>
        <taxon>Spermatophyta</taxon>
        <taxon>Magnoliopsida</taxon>
        <taxon>Liliopsida</taxon>
        <taxon>Poales</taxon>
        <taxon>Poaceae</taxon>
        <taxon>BOP clade</taxon>
        <taxon>Pooideae</taxon>
        <taxon>Triticodae</taxon>
        <taxon>Triticeae</taxon>
        <taxon>Triticinae</taxon>
        <taxon>Triticum</taxon>
    </lineage>
</organism>
<dbReference type="GO" id="GO:0012505">
    <property type="term" value="C:endomembrane system"/>
    <property type="evidence" value="ECO:0007669"/>
    <property type="project" value="UniProtKB-SubCell"/>
</dbReference>
<name>M7Z1W9_TRIUA</name>
<dbReference type="CDD" id="cd00171">
    <property type="entry name" value="Sec7"/>
    <property type="match status" value="1"/>
</dbReference>
<evidence type="ECO:0000313" key="11">
    <source>
        <dbReference type="EMBL" id="EMS46365.1"/>
    </source>
</evidence>
<dbReference type="eggNOG" id="KOG0928">
    <property type="taxonomic scope" value="Eukaryota"/>
</dbReference>
<protein>
    <submittedName>
        <fullName evidence="11">Pattern formation protein EMB30</fullName>
    </submittedName>
</protein>
<dbReference type="Gene3D" id="1.10.1000.11">
    <property type="entry name" value="Arf Nucleotide-binding Site Opener,domain 2"/>
    <property type="match status" value="1"/>
</dbReference>
<evidence type="ECO:0000256" key="8">
    <source>
        <dbReference type="ARBA" id="ARBA00022927"/>
    </source>
</evidence>
<dbReference type="Pfam" id="PF01369">
    <property type="entry name" value="Sec7"/>
    <property type="match status" value="1"/>
</dbReference>
<keyword evidence="5" id="KW-0963">Cytoplasm</keyword>
<evidence type="ECO:0000256" key="7">
    <source>
        <dbReference type="ARBA" id="ARBA00022658"/>
    </source>
</evidence>
<dbReference type="InterPro" id="IPR000904">
    <property type="entry name" value="Sec7_dom"/>
</dbReference>
<accession>M7Z1W9</accession>
<keyword evidence="6" id="KW-0254">Endocytosis</keyword>
<evidence type="ECO:0000256" key="10">
    <source>
        <dbReference type="SAM" id="MobiDB-lite"/>
    </source>
</evidence>
<evidence type="ECO:0000256" key="6">
    <source>
        <dbReference type="ARBA" id="ARBA00022583"/>
    </source>
</evidence>
<evidence type="ECO:0000256" key="5">
    <source>
        <dbReference type="ARBA" id="ARBA00022490"/>
    </source>
</evidence>
<dbReference type="EMBL" id="KD274895">
    <property type="protein sequence ID" value="EMS46365.1"/>
    <property type="molecule type" value="Genomic_DNA"/>
</dbReference>
<gene>
    <name evidence="11" type="ORF">TRIUR3_11388</name>
</gene>
<dbReference type="InterPro" id="IPR016024">
    <property type="entry name" value="ARM-type_fold"/>
</dbReference>
<sequence length="1479" mass="166334">MDYWAGPILSSKFGACYHSPIQLAVWRARRRAIHEEIFDSPFTTNSFILSFLRDLEMIDRGGGSVTKRASLRQHTWMPPQEGHAKMNVDAAVSQLGEFGAMGAVCRDHRGVFLGASILKLEFITDVSTLEAIAVREGQSLAEDLYENSIQIAIDCKRVVEDVKKNSAAGYGAIVHEIILRGNSFHSSYEYLTFKKTKKSKINLHCALKLDVMKTYARVEWRYYEAIIKKLGVAPSTCFRIVQQAGAKGELLQRVSRQTMQEVVRCVFARLPDIDPTAVEDQKQAGAKGELLQRVSRQTMQEVVRCVFARLPDIDPTAVEDQKIASKNEVSSASEMGNGSDSVCLSSSQDQVGGEFGVVQDEAMMELFGVPCMVEILQFLCSLLNIAEDSQVDPNMNPIDFDEDIPLFALGLINSAIELSASSIQRHPKLLAFVQDELFRNLMQFGLSDSPLILSTVCSVIFTLFYHLRRELKLQIEAFFACVILRLTQSRYGASYQQQEVALETLVDFCQQKDFMVEMYTNMDCDLQCSNVFEDLVNVLSKSAFPEESTLSTLNVLALDGLVAVIQAIAERIGNSPQHCQQSVQELSEYFSFWQLKCENINDPDQWVRFVNQQKSIKRKLMVGVEHFNRDKRKGFEYLQAAHLLPEKLDPQSVALFFRYSPGLDKNLLGDYLGNHDEFSIQVLHEFSRTFDFKELNLDAALRLFLETFRLPGESQKIQRILEAFSDRYYEESPELFVNRDAALVLSYSVILLNTDQHNVRVKNKMSEEDFIRNNRRINGGNDLPREFLSELYYSICRNEIKTIPEQGVGCSEMSFSRWADLMFKSKRASAYIACHSYPFLDHDMFLIMARPTVAAISVIFDNVEQEEILTRCIDGFLSVAKLAASYHLNDVLNDLVVALGKFTILSIASCDDPATAFGEDTKARMATEALFTIAATHGDHINRGWRTIVDCILRFHEIGLLPACLTNDTADDEESFSASLPTKVSQVEPKKTYGLMGRFTQLLYLDAEEPRFQPTEEQLAAQRNASETIKKCQIGTIFTESKFLQADSLLNLARALIQAAGRPQKITSSIDVEINAVICLELIIAVTLNNRDRIVLLWHDVYEHITHIVQSTVMPCNLVEKAVFGLLDICQRLLPYKENLVDDLLRSLQLILKLDARVADAYCESITQKVACLVKDNATHIKSQLGWQTIISLLCVTAHHPDASDAGFEALIYIMFEGAHLSPANFVLSVEASRQFAGSRLGSAERSIHALNLMAESVNCLARWSHEVKEAGGEAERMLEGIAEMWLRLVQALRKVCTDQREQVRDHALVLLHRCLVADGISVPSSAWLMSFDIVFQLLDELLEIAENFSPKHYRNMEASLLHAVKLLSKLSLQSLNDLSAHSGFSKLWLEVLDMIEKLMKAKVRGSSRTEKLQEAATELLKNILLAMKASGILSTTSSVGENSLWEATWLRVNKIAPSLQSVVFPDYDDAVQSAQSYS</sequence>
<keyword evidence="4" id="KW-0813">Transport</keyword>
<dbReference type="InterPro" id="IPR056604">
    <property type="entry name" value="GBF1-like_TPR"/>
</dbReference>
<dbReference type="OMA" id="VGEMWLR"/>
<dbReference type="Pfam" id="PF12783">
    <property type="entry name" value="Sec7-like_HUS"/>
    <property type="match status" value="1"/>
</dbReference>
<dbReference type="GO" id="GO:0006897">
    <property type="term" value="P:endocytosis"/>
    <property type="evidence" value="ECO:0007669"/>
    <property type="project" value="UniProtKB-KW"/>
</dbReference>
<dbReference type="GO" id="GO:0032012">
    <property type="term" value="P:regulation of ARF protein signal transduction"/>
    <property type="evidence" value="ECO:0007669"/>
    <property type="project" value="InterPro"/>
</dbReference>
<dbReference type="FunFam" id="1.10.1000.11:FF:000010">
    <property type="entry name" value="ARF guanine-nucleotide exchange factor GNOM-like"/>
    <property type="match status" value="1"/>
</dbReference>
<dbReference type="PANTHER" id="PTHR10663">
    <property type="entry name" value="GUANYL-NUCLEOTIDE EXCHANGE FACTOR"/>
    <property type="match status" value="1"/>
</dbReference>
<feature type="region of interest" description="Disordered" evidence="10">
    <location>
        <begin position="321"/>
        <end position="343"/>
    </location>
</feature>
<dbReference type="InterPro" id="IPR002156">
    <property type="entry name" value="RNaseH_domain"/>
</dbReference>
<keyword evidence="9" id="KW-0472">Membrane</keyword>
<keyword evidence="8" id="KW-0653">Protein transport</keyword>
<proteinExistence type="predicted"/>
<dbReference type="Pfam" id="PF23325">
    <property type="entry name" value="TPR_28"/>
    <property type="match status" value="1"/>
</dbReference>
<dbReference type="Gene3D" id="1.10.220.20">
    <property type="match status" value="1"/>
</dbReference>
<dbReference type="GO" id="GO:0003676">
    <property type="term" value="F:nucleic acid binding"/>
    <property type="evidence" value="ECO:0007669"/>
    <property type="project" value="InterPro"/>
</dbReference>
<evidence type="ECO:0000256" key="3">
    <source>
        <dbReference type="ARBA" id="ARBA00004514"/>
    </source>
</evidence>
<evidence type="ECO:0000256" key="2">
    <source>
        <dbReference type="ARBA" id="ARBA00004287"/>
    </source>
</evidence>
<dbReference type="SUPFAM" id="SSF48371">
    <property type="entry name" value="ARM repeat"/>
    <property type="match status" value="1"/>
</dbReference>
<dbReference type="SUPFAM" id="SSF48425">
    <property type="entry name" value="Sec7 domain"/>
    <property type="match status" value="1"/>
</dbReference>
<evidence type="ECO:0000256" key="1">
    <source>
        <dbReference type="ARBA" id="ARBA00004184"/>
    </source>
</evidence>
<dbReference type="GO" id="GO:0004523">
    <property type="term" value="F:RNA-DNA hybrid ribonuclease activity"/>
    <property type="evidence" value="ECO:0007669"/>
    <property type="project" value="InterPro"/>
</dbReference>
<dbReference type="InterPro" id="IPR032691">
    <property type="entry name" value="Mon2/Sec7/BIG1-like_HUS"/>
</dbReference>
<dbReference type="STRING" id="4572.M7Z1W9"/>
<dbReference type="SMART" id="SM00222">
    <property type="entry name" value="Sec7"/>
    <property type="match status" value="1"/>
</dbReference>
<feature type="compositionally biased region" description="Polar residues" evidence="10">
    <location>
        <begin position="327"/>
        <end position="343"/>
    </location>
</feature>
<comment type="subcellular location">
    <subcellularLocation>
        <location evidence="3">Cytoplasm</location>
        <location evidence="3">Cytosol</location>
    </subcellularLocation>
    <subcellularLocation>
        <location evidence="1">Endomembrane system</location>
        <topology evidence="1">Peripheral membrane protein</topology>
    </subcellularLocation>
    <subcellularLocation>
        <location evidence="2">Membrane</location>
        <topology evidence="2">Peripheral membrane protein</topology>
        <orientation evidence="2">Cytoplasmic side</orientation>
    </subcellularLocation>
</comment>
<dbReference type="PROSITE" id="PS50190">
    <property type="entry name" value="SEC7"/>
    <property type="match status" value="1"/>
</dbReference>
<evidence type="ECO:0000256" key="9">
    <source>
        <dbReference type="ARBA" id="ARBA00023136"/>
    </source>
</evidence>
<keyword evidence="7" id="KW-0344">Guanine-nucleotide releasing factor</keyword>